<evidence type="ECO:0000313" key="10">
    <source>
        <dbReference type="Proteomes" id="UP000199245"/>
    </source>
</evidence>
<dbReference type="Proteomes" id="UP000199245">
    <property type="component" value="Unassembled WGS sequence"/>
</dbReference>
<comment type="similarity">
    <text evidence="2">Belongs to the FAD-binding oxidoreductase/transferase type 4 family.</text>
</comment>
<dbReference type="PROSITE" id="PS51387">
    <property type="entry name" value="FAD_PCMH"/>
    <property type="match status" value="1"/>
</dbReference>
<protein>
    <recommendedName>
        <fullName evidence="7">D-lactate dehydrogenase (cytochrome)</fullName>
        <ecNumber evidence="7">1.1.2.4</ecNumber>
    </recommendedName>
</protein>
<evidence type="ECO:0000256" key="3">
    <source>
        <dbReference type="ARBA" id="ARBA00022630"/>
    </source>
</evidence>
<dbReference type="Pfam" id="PF01565">
    <property type="entry name" value="FAD_binding_4"/>
    <property type="match status" value="1"/>
</dbReference>
<dbReference type="InterPro" id="IPR004113">
    <property type="entry name" value="FAD-bd_oxidored_4_C"/>
</dbReference>
<dbReference type="Gene3D" id="3.30.465.10">
    <property type="match status" value="1"/>
</dbReference>
<evidence type="ECO:0000256" key="2">
    <source>
        <dbReference type="ARBA" id="ARBA00008000"/>
    </source>
</evidence>
<dbReference type="SUPFAM" id="SSF55103">
    <property type="entry name" value="FAD-linked oxidases, C-terminal domain"/>
    <property type="match status" value="1"/>
</dbReference>
<dbReference type="EMBL" id="FMZW01000049">
    <property type="protein sequence ID" value="SDF25492.1"/>
    <property type="molecule type" value="Genomic_DNA"/>
</dbReference>
<dbReference type="InterPro" id="IPR016166">
    <property type="entry name" value="FAD-bd_PCMH"/>
</dbReference>
<dbReference type="PANTHER" id="PTHR11748">
    <property type="entry name" value="D-LACTATE DEHYDROGENASE"/>
    <property type="match status" value="1"/>
</dbReference>
<proteinExistence type="inferred from homology"/>
<dbReference type="InterPro" id="IPR016164">
    <property type="entry name" value="FAD-linked_Oxase-like_C"/>
</dbReference>
<sequence length="465" mass="49424">MTRATPEAIAQLSERFGDKLSTAASVRRHHASGVTSHMTIAPDAVLFAASTQDVVDAVTICHHYRCPVVPFGTGTSTEGQISAEQGGLTIDLSGMDRILRVSPSDLDCTVEAGVTRKALNAALRDTGLFFPIDPGADASIGGMASTRASGTNAVRYGTMRELVTSLRVVLASGQLIDTGTRARKSSAGYDLTRLFVGAEGTLGVVTEVTLRLAPIPERIGAAVCTFPTVEAAVSAVVTAIQSAIPLARAELLDALQVEACNHYSKLDLAVQPTLFLEFHGTHQAVDEQVSLMSAITAEFGGRAFRWATAPEDRTKLWQARHDVWWAALALRPGSQGIPTDVCVPISELPGVIAQTRQDVVELNLIAPLCGHVGDGNFHLCVLVDPEDEGEKRRIAELNARMIARAHAVGGTCTGEHGIGTGKMDYLVAERGAGMMTLAALKRALDPRNVMNPGKILRVDDYQPYA</sequence>
<keyword evidence="5" id="KW-0809">Transit peptide</keyword>
<accession>A0A1G7JKL0</accession>
<dbReference type="FunFam" id="3.30.465.10:FF:000016">
    <property type="entry name" value="probable D-lactate dehydrogenase, mitochondrial"/>
    <property type="match status" value="1"/>
</dbReference>
<evidence type="ECO:0000256" key="7">
    <source>
        <dbReference type="ARBA" id="ARBA00038897"/>
    </source>
</evidence>
<reference evidence="9 10" key="1">
    <citation type="submission" date="2016-10" db="EMBL/GenBank/DDBJ databases">
        <authorList>
            <person name="de Groot N.N."/>
        </authorList>
    </citation>
    <scope>NUCLEOTIDE SEQUENCE [LARGE SCALE GENOMIC DNA]</scope>
    <source>
        <strain evidence="9 10">R5</strain>
    </source>
</reference>
<dbReference type="Gene3D" id="1.10.45.10">
    <property type="entry name" value="Vanillyl-alcohol Oxidase, Chain A, domain 4"/>
    <property type="match status" value="1"/>
</dbReference>
<dbReference type="InterPro" id="IPR016169">
    <property type="entry name" value="FAD-bd_PCMH_sub2"/>
</dbReference>
<dbReference type="InterPro" id="IPR006094">
    <property type="entry name" value="Oxid_FAD_bind_N"/>
</dbReference>
<dbReference type="GO" id="GO:0071949">
    <property type="term" value="F:FAD binding"/>
    <property type="evidence" value="ECO:0007669"/>
    <property type="project" value="InterPro"/>
</dbReference>
<dbReference type="Pfam" id="PF02913">
    <property type="entry name" value="FAD-oxidase_C"/>
    <property type="match status" value="1"/>
</dbReference>
<feature type="domain" description="FAD-binding PCMH-type" evidence="8">
    <location>
        <begin position="38"/>
        <end position="215"/>
    </location>
</feature>
<comment type="cofactor">
    <cofactor evidence="1">
        <name>FAD</name>
        <dbReference type="ChEBI" id="CHEBI:57692"/>
    </cofactor>
</comment>
<keyword evidence="3" id="KW-0285">Flavoprotein</keyword>
<dbReference type="SUPFAM" id="SSF56176">
    <property type="entry name" value="FAD-binding/transporter-associated domain-like"/>
    <property type="match status" value="1"/>
</dbReference>
<dbReference type="EC" id="1.1.2.4" evidence="7"/>
<evidence type="ECO:0000313" key="9">
    <source>
        <dbReference type="EMBL" id="SDF25492.1"/>
    </source>
</evidence>
<keyword evidence="6" id="KW-0560">Oxidoreductase</keyword>
<dbReference type="InterPro" id="IPR016171">
    <property type="entry name" value="Vanillyl_alc_oxidase_C-sub2"/>
</dbReference>
<evidence type="ECO:0000256" key="5">
    <source>
        <dbReference type="ARBA" id="ARBA00022946"/>
    </source>
</evidence>
<dbReference type="InterPro" id="IPR036318">
    <property type="entry name" value="FAD-bd_PCMH-like_sf"/>
</dbReference>
<dbReference type="FunFam" id="1.10.45.10:FF:000001">
    <property type="entry name" value="D-lactate dehydrogenase mitochondrial"/>
    <property type="match status" value="1"/>
</dbReference>
<evidence type="ECO:0000256" key="4">
    <source>
        <dbReference type="ARBA" id="ARBA00022827"/>
    </source>
</evidence>
<evidence type="ECO:0000256" key="6">
    <source>
        <dbReference type="ARBA" id="ARBA00023002"/>
    </source>
</evidence>
<keyword evidence="4" id="KW-0274">FAD</keyword>
<dbReference type="GO" id="GO:0004458">
    <property type="term" value="F:D-lactate dehydrogenase (cytochrome) activity"/>
    <property type="evidence" value="ECO:0007669"/>
    <property type="project" value="UniProtKB-EC"/>
</dbReference>
<dbReference type="AlphaFoldDB" id="A0A1G7JKL0"/>
<gene>
    <name evidence="9" type="ORF">SAMN05216337_104922</name>
</gene>
<dbReference type="GO" id="GO:0008720">
    <property type="term" value="F:D-lactate dehydrogenase (NAD+) activity"/>
    <property type="evidence" value="ECO:0007669"/>
    <property type="project" value="TreeGrafter"/>
</dbReference>
<dbReference type="PANTHER" id="PTHR11748:SF111">
    <property type="entry name" value="D-LACTATE DEHYDROGENASE, MITOCHONDRIAL-RELATED"/>
    <property type="match status" value="1"/>
</dbReference>
<evidence type="ECO:0000259" key="8">
    <source>
        <dbReference type="PROSITE" id="PS51387"/>
    </source>
</evidence>
<dbReference type="GO" id="GO:1903457">
    <property type="term" value="P:lactate catabolic process"/>
    <property type="evidence" value="ECO:0007669"/>
    <property type="project" value="TreeGrafter"/>
</dbReference>
<organism evidence="9 10">
    <name type="scientific">Bradyrhizobium brasilense</name>
    <dbReference type="NCBI Taxonomy" id="1419277"/>
    <lineage>
        <taxon>Bacteria</taxon>
        <taxon>Pseudomonadati</taxon>
        <taxon>Pseudomonadota</taxon>
        <taxon>Alphaproteobacteria</taxon>
        <taxon>Hyphomicrobiales</taxon>
        <taxon>Nitrobacteraceae</taxon>
        <taxon>Bradyrhizobium</taxon>
    </lineage>
</organism>
<name>A0A1G7JKL0_9BRAD</name>
<evidence type="ECO:0000256" key="1">
    <source>
        <dbReference type="ARBA" id="ARBA00001974"/>
    </source>
</evidence>
<dbReference type="FunFam" id="3.30.70.2740:FF:000001">
    <property type="entry name" value="D-lactate dehydrogenase mitochondrial"/>
    <property type="match status" value="1"/>
</dbReference>
<dbReference type="Gene3D" id="3.30.70.2740">
    <property type="match status" value="1"/>
</dbReference>